<gene>
    <name evidence="11" type="ORF">LSALG_LOCUS22487</name>
</gene>
<keyword evidence="2" id="KW-0723">Serine/threonine-protein kinase</keyword>
<proteinExistence type="predicted"/>
<evidence type="ECO:0000256" key="6">
    <source>
        <dbReference type="ARBA" id="ARBA00022840"/>
    </source>
</evidence>
<dbReference type="Gene3D" id="3.30.200.20">
    <property type="entry name" value="Phosphorylase Kinase, domain 1"/>
    <property type="match status" value="1"/>
</dbReference>
<organism evidence="11 12">
    <name type="scientific">Lactuca saligna</name>
    <name type="common">Willowleaf lettuce</name>
    <dbReference type="NCBI Taxonomy" id="75948"/>
    <lineage>
        <taxon>Eukaryota</taxon>
        <taxon>Viridiplantae</taxon>
        <taxon>Streptophyta</taxon>
        <taxon>Embryophyta</taxon>
        <taxon>Tracheophyta</taxon>
        <taxon>Spermatophyta</taxon>
        <taxon>Magnoliopsida</taxon>
        <taxon>eudicotyledons</taxon>
        <taxon>Gunneridae</taxon>
        <taxon>Pentapetalae</taxon>
        <taxon>asterids</taxon>
        <taxon>campanulids</taxon>
        <taxon>Asterales</taxon>
        <taxon>Asteraceae</taxon>
        <taxon>Cichorioideae</taxon>
        <taxon>Cichorieae</taxon>
        <taxon>Lactucinae</taxon>
        <taxon>Lactuca</taxon>
    </lineage>
</organism>
<dbReference type="Pfam" id="PF07714">
    <property type="entry name" value="PK_Tyr_Ser-Thr"/>
    <property type="match status" value="1"/>
</dbReference>
<dbReference type="PROSITE" id="PS50011">
    <property type="entry name" value="PROTEIN_KINASE_DOM"/>
    <property type="match status" value="1"/>
</dbReference>
<keyword evidence="8" id="KW-0472">Membrane</keyword>
<dbReference type="GO" id="GO:0005524">
    <property type="term" value="F:ATP binding"/>
    <property type="evidence" value="ECO:0007669"/>
    <property type="project" value="UniProtKB-UniRule"/>
</dbReference>
<dbReference type="FunFam" id="3.30.200.20:FF:000039">
    <property type="entry name" value="receptor-like protein kinase FERONIA"/>
    <property type="match status" value="1"/>
</dbReference>
<evidence type="ECO:0000256" key="3">
    <source>
        <dbReference type="ARBA" id="ARBA00022679"/>
    </source>
</evidence>
<dbReference type="Proteomes" id="UP001177003">
    <property type="component" value="Chromosome 4"/>
</dbReference>
<evidence type="ECO:0000256" key="4">
    <source>
        <dbReference type="ARBA" id="ARBA00022741"/>
    </source>
</evidence>
<evidence type="ECO:0000256" key="7">
    <source>
        <dbReference type="PROSITE-ProRule" id="PRU10141"/>
    </source>
</evidence>
<dbReference type="InterPro" id="IPR011009">
    <property type="entry name" value="Kinase-like_dom_sf"/>
</dbReference>
<feature type="chain" id="PRO_5041253269" description="Protein kinase domain-containing protein" evidence="9">
    <location>
        <begin position="22"/>
        <end position="743"/>
    </location>
</feature>
<evidence type="ECO:0000259" key="10">
    <source>
        <dbReference type="PROSITE" id="PS50011"/>
    </source>
</evidence>
<keyword evidence="4 7" id="KW-0547">Nucleotide-binding</keyword>
<dbReference type="InterPro" id="IPR017441">
    <property type="entry name" value="Protein_kinase_ATP_BS"/>
</dbReference>
<evidence type="ECO:0000313" key="11">
    <source>
        <dbReference type="EMBL" id="CAI9282864.1"/>
    </source>
</evidence>
<keyword evidence="9" id="KW-0732">Signal</keyword>
<feature type="domain" description="Protein kinase" evidence="10">
    <location>
        <begin position="431"/>
        <end position="743"/>
    </location>
</feature>
<dbReference type="InterPro" id="IPR024788">
    <property type="entry name" value="Malectin-like_Carb-bd_dom"/>
</dbReference>
<accession>A0AA36E495</accession>
<dbReference type="AlphaFoldDB" id="A0AA36E495"/>
<feature type="transmembrane region" description="Helical" evidence="8">
    <location>
        <begin position="366"/>
        <end position="389"/>
    </location>
</feature>
<protein>
    <recommendedName>
        <fullName evidence="10">Protein kinase domain-containing protein</fullName>
    </recommendedName>
</protein>
<evidence type="ECO:0000256" key="1">
    <source>
        <dbReference type="ARBA" id="ARBA00004167"/>
    </source>
</evidence>
<sequence>MAYTLCFSLLIFLSSLSLASSQYVLPDHYFINCGSNSDVDFTNRKFVGDVNPSTFSISGGHVAAENNNPATNTPDIYRSARVFNKKSWYELEADEINTFVMVRLHFSEFSSNGFEFSNSKLDVSVSGFSMLSGFSMGNVTWIREFIFPIRSERKFRIEFTPSGGSSSAFVNAIEAFTTPSNLFRPTPSFPRFSPAGKIGYLDNLTSDYAFNPIHRVNVGGQTINVDRDTLRRTWRPADVYNTAKQSTNSLVNITWNFNVNENAMYLVRVHFCDIISTALVDPNDAFNFFVYSHHKEEIQPGNTMDVLQAPFYLDLVVESTDSDRLNISIGAIRGNNQPVFLNGVEIMEMLKNSGVRDPAKKKGRSVFIVVGCVLAGVAFLLVLLAGFFIGSRYGKQKQVVVGAKPEFHTSINVDFNLRVSFDDILQATDNFDENLIIGRGGFGKVYKGTLHGTKVAVKRGQQGHGQGRQEFITEIMVFSQIRHKHLVSLIGYCDENSEMLLVYEFMENGTLQDHLYGNSTDLPRLSWEQRLEICISATRGLHYLHTCSKAGIIHRDVKSTNILLNEHYVAKVADFWISRLDNVNEGEMSDVKGSFGYLDPEYVRCMKLTQKSDVYSFGVVLLEVLCARPALDHRLPVKEMNLAGGIFALYFDLTPHSSFCGFTPIFPYAIIDRTSLYRGSSHSCLLCRSPLAPSIDRFFSIVFLPTRFCSTLLLEIKFLSLGSTPLHSAPDWKEKKQTCYCWI</sequence>
<dbReference type="Gene3D" id="1.10.510.10">
    <property type="entry name" value="Transferase(Phosphotransferase) domain 1"/>
    <property type="match status" value="1"/>
</dbReference>
<evidence type="ECO:0000256" key="8">
    <source>
        <dbReference type="SAM" id="Phobius"/>
    </source>
</evidence>
<evidence type="ECO:0000256" key="5">
    <source>
        <dbReference type="ARBA" id="ARBA00022777"/>
    </source>
</evidence>
<keyword evidence="6 7" id="KW-0067">ATP-binding</keyword>
<comment type="subcellular location">
    <subcellularLocation>
        <location evidence="1">Membrane</location>
        <topology evidence="1">Single-pass membrane protein</topology>
    </subcellularLocation>
</comment>
<keyword evidence="8" id="KW-0812">Transmembrane</keyword>
<evidence type="ECO:0000256" key="9">
    <source>
        <dbReference type="SAM" id="SignalP"/>
    </source>
</evidence>
<dbReference type="GO" id="GO:0004674">
    <property type="term" value="F:protein serine/threonine kinase activity"/>
    <property type="evidence" value="ECO:0007669"/>
    <property type="project" value="UniProtKB-KW"/>
</dbReference>
<evidence type="ECO:0000256" key="2">
    <source>
        <dbReference type="ARBA" id="ARBA00022527"/>
    </source>
</evidence>
<dbReference type="InterPro" id="IPR008271">
    <property type="entry name" value="Ser/Thr_kinase_AS"/>
</dbReference>
<reference evidence="11" key="1">
    <citation type="submission" date="2023-04" db="EMBL/GenBank/DDBJ databases">
        <authorList>
            <person name="Vijverberg K."/>
            <person name="Xiong W."/>
            <person name="Schranz E."/>
        </authorList>
    </citation>
    <scope>NUCLEOTIDE SEQUENCE</scope>
</reference>
<dbReference type="Pfam" id="PF12819">
    <property type="entry name" value="Malectin_like"/>
    <property type="match status" value="1"/>
</dbReference>
<dbReference type="SUPFAM" id="SSF56112">
    <property type="entry name" value="Protein kinase-like (PK-like)"/>
    <property type="match status" value="1"/>
</dbReference>
<dbReference type="InterPro" id="IPR001245">
    <property type="entry name" value="Ser-Thr/Tyr_kinase_cat_dom"/>
</dbReference>
<name>A0AA36E495_LACSI</name>
<feature type="signal peptide" evidence="9">
    <location>
        <begin position="1"/>
        <end position="21"/>
    </location>
</feature>
<dbReference type="InterPro" id="IPR000719">
    <property type="entry name" value="Prot_kinase_dom"/>
</dbReference>
<dbReference type="SMART" id="SM00220">
    <property type="entry name" value="S_TKc"/>
    <property type="match status" value="1"/>
</dbReference>
<keyword evidence="5" id="KW-0418">Kinase</keyword>
<dbReference type="PROSITE" id="PS00107">
    <property type="entry name" value="PROTEIN_KINASE_ATP"/>
    <property type="match status" value="1"/>
</dbReference>
<dbReference type="Gene3D" id="2.60.120.430">
    <property type="entry name" value="Galactose-binding lectin"/>
    <property type="match status" value="2"/>
</dbReference>
<dbReference type="PANTHER" id="PTHR45631">
    <property type="entry name" value="OS07G0107800 PROTEIN-RELATED"/>
    <property type="match status" value="1"/>
</dbReference>
<evidence type="ECO:0000313" key="12">
    <source>
        <dbReference type="Proteomes" id="UP001177003"/>
    </source>
</evidence>
<keyword evidence="3" id="KW-0808">Transferase</keyword>
<dbReference type="PROSITE" id="PS00108">
    <property type="entry name" value="PROTEIN_KINASE_ST"/>
    <property type="match status" value="1"/>
</dbReference>
<dbReference type="GO" id="GO:0016020">
    <property type="term" value="C:membrane"/>
    <property type="evidence" value="ECO:0007669"/>
    <property type="project" value="UniProtKB-SubCell"/>
</dbReference>
<keyword evidence="12" id="KW-1185">Reference proteome</keyword>
<keyword evidence="8" id="KW-1133">Transmembrane helix</keyword>
<feature type="binding site" evidence="7">
    <location>
        <position position="458"/>
    </location>
    <ligand>
        <name>ATP</name>
        <dbReference type="ChEBI" id="CHEBI:30616"/>
    </ligand>
</feature>
<dbReference type="EMBL" id="OX465080">
    <property type="protein sequence ID" value="CAI9282864.1"/>
    <property type="molecule type" value="Genomic_DNA"/>
</dbReference>